<gene>
    <name evidence="1" type="ORF">BDK51DRAFT_39657</name>
</gene>
<name>A0A4P9WAS4_9FUNG</name>
<keyword evidence="2" id="KW-1185">Reference proteome</keyword>
<dbReference type="AlphaFoldDB" id="A0A4P9WAS4"/>
<dbReference type="Proteomes" id="UP000269721">
    <property type="component" value="Unassembled WGS sequence"/>
</dbReference>
<protein>
    <submittedName>
        <fullName evidence="1">Uncharacterized protein</fullName>
    </submittedName>
</protein>
<reference evidence="2" key="1">
    <citation type="journal article" date="2018" name="Nat. Microbiol.">
        <title>Leveraging single-cell genomics to expand the fungal tree of life.</title>
        <authorList>
            <person name="Ahrendt S.R."/>
            <person name="Quandt C.A."/>
            <person name="Ciobanu D."/>
            <person name="Clum A."/>
            <person name="Salamov A."/>
            <person name="Andreopoulos B."/>
            <person name="Cheng J.F."/>
            <person name="Woyke T."/>
            <person name="Pelin A."/>
            <person name="Henrissat B."/>
            <person name="Reynolds N.K."/>
            <person name="Benny G.L."/>
            <person name="Smith M.E."/>
            <person name="James T.Y."/>
            <person name="Grigoriev I.V."/>
        </authorList>
    </citation>
    <scope>NUCLEOTIDE SEQUENCE [LARGE SCALE GENOMIC DNA]</scope>
</reference>
<evidence type="ECO:0000313" key="1">
    <source>
        <dbReference type="EMBL" id="RKO88623.1"/>
    </source>
</evidence>
<sequence>MSPAFTLMPIRKLMAFMSPFVKRGPSHMPSLLPLYDRIRQDIHDSIRARGLHRRLSVRVEASRKRLLPREPQSARQRSESAWPGLPLSFRVRPQLFSRAYVVVLFESHQYDPLGLSLSKRPSKEDAQAENVHPSVETLVREAAVTVVAVPDADVLIQRLHGDGVLVRPVLRHVLLVIGSLVDGEVEVEAGLPEDLVLRDFAANVEVEAGEVGVVMVVDALAVRNLVEPVVDDLGPGELEVDLLAVAEVGVGAV</sequence>
<accession>A0A4P9WAS4</accession>
<evidence type="ECO:0000313" key="2">
    <source>
        <dbReference type="Proteomes" id="UP000269721"/>
    </source>
</evidence>
<dbReference type="EMBL" id="KZ996595">
    <property type="protein sequence ID" value="RKO88623.1"/>
    <property type="molecule type" value="Genomic_DNA"/>
</dbReference>
<organism evidence="1 2">
    <name type="scientific">Blyttiomyces helicus</name>
    <dbReference type="NCBI Taxonomy" id="388810"/>
    <lineage>
        <taxon>Eukaryota</taxon>
        <taxon>Fungi</taxon>
        <taxon>Fungi incertae sedis</taxon>
        <taxon>Chytridiomycota</taxon>
        <taxon>Chytridiomycota incertae sedis</taxon>
        <taxon>Chytridiomycetes</taxon>
        <taxon>Chytridiomycetes incertae sedis</taxon>
        <taxon>Blyttiomyces</taxon>
    </lineage>
</organism>
<proteinExistence type="predicted"/>